<dbReference type="Proteomes" id="UP000324800">
    <property type="component" value="Unassembled WGS sequence"/>
</dbReference>
<evidence type="ECO:0000313" key="3">
    <source>
        <dbReference type="Proteomes" id="UP000324800"/>
    </source>
</evidence>
<name>A0A5J4WY89_9EUKA</name>
<gene>
    <name evidence="2" type="ORF">EZS28_004458</name>
</gene>
<protein>
    <submittedName>
        <fullName evidence="2">Uncharacterized protein</fullName>
    </submittedName>
</protein>
<organism evidence="2 3">
    <name type="scientific">Streblomastix strix</name>
    <dbReference type="NCBI Taxonomy" id="222440"/>
    <lineage>
        <taxon>Eukaryota</taxon>
        <taxon>Metamonada</taxon>
        <taxon>Preaxostyla</taxon>
        <taxon>Oxymonadida</taxon>
        <taxon>Streblomastigidae</taxon>
        <taxon>Streblomastix</taxon>
    </lineage>
</organism>
<evidence type="ECO:0000256" key="1">
    <source>
        <dbReference type="SAM" id="MobiDB-lite"/>
    </source>
</evidence>
<sequence length="80" mass="9339">MEPSMEPQIEPPTEPQIEPQIEPQMEPLMEAPIGRPATPRQGRPRKCYTEEEANDMARLQRKQFKQQIMEGKMEMIDESV</sequence>
<dbReference type="AlphaFoldDB" id="A0A5J4WY89"/>
<proteinExistence type="predicted"/>
<evidence type="ECO:0000313" key="2">
    <source>
        <dbReference type="EMBL" id="KAA6400014.1"/>
    </source>
</evidence>
<reference evidence="2 3" key="1">
    <citation type="submission" date="2019-03" db="EMBL/GenBank/DDBJ databases">
        <title>Single cell metagenomics reveals metabolic interactions within the superorganism composed of flagellate Streblomastix strix and complex community of Bacteroidetes bacteria on its surface.</title>
        <authorList>
            <person name="Treitli S.C."/>
            <person name="Kolisko M."/>
            <person name="Husnik F."/>
            <person name="Keeling P."/>
            <person name="Hampl V."/>
        </authorList>
    </citation>
    <scope>NUCLEOTIDE SEQUENCE [LARGE SCALE GENOMIC DNA]</scope>
    <source>
        <strain evidence="2">ST1C</strain>
    </source>
</reference>
<comment type="caution">
    <text evidence="2">The sequence shown here is derived from an EMBL/GenBank/DDBJ whole genome shotgun (WGS) entry which is preliminary data.</text>
</comment>
<accession>A0A5J4WY89</accession>
<dbReference type="EMBL" id="SNRW01000636">
    <property type="protein sequence ID" value="KAA6400014.1"/>
    <property type="molecule type" value="Genomic_DNA"/>
</dbReference>
<feature type="region of interest" description="Disordered" evidence="1">
    <location>
        <begin position="1"/>
        <end position="51"/>
    </location>
</feature>
<feature type="compositionally biased region" description="Low complexity" evidence="1">
    <location>
        <begin position="15"/>
        <end position="30"/>
    </location>
</feature>